<keyword evidence="1" id="KW-0732">Signal</keyword>
<comment type="caution">
    <text evidence="2">The sequence shown here is derived from an EMBL/GenBank/DDBJ whole genome shotgun (WGS) entry which is preliminary data.</text>
</comment>
<evidence type="ECO:0000256" key="1">
    <source>
        <dbReference type="SAM" id="SignalP"/>
    </source>
</evidence>
<dbReference type="Gene3D" id="2.40.10.10">
    <property type="entry name" value="Trypsin-like serine proteases"/>
    <property type="match status" value="1"/>
</dbReference>
<dbReference type="EMBL" id="CAJVPZ010000022">
    <property type="protein sequence ID" value="CAG8449701.1"/>
    <property type="molecule type" value="Genomic_DNA"/>
</dbReference>
<organism evidence="2 3">
    <name type="scientific">Racocetra fulgida</name>
    <dbReference type="NCBI Taxonomy" id="60492"/>
    <lineage>
        <taxon>Eukaryota</taxon>
        <taxon>Fungi</taxon>
        <taxon>Fungi incertae sedis</taxon>
        <taxon>Mucoromycota</taxon>
        <taxon>Glomeromycotina</taxon>
        <taxon>Glomeromycetes</taxon>
        <taxon>Diversisporales</taxon>
        <taxon>Gigasporaceae</taxon>
        <taxon>Racocetra</taxon>
    </lineage>
</organism>
<dbReference type="AlphaFoldDB" id="A0A9N8VGR0"/>
<dbReference type="Proteomes" id="UP000789396">
    <property type="component" value="Unassembled WGS sequence"/>
</dbReference>
<sequence length="268" mass="29515">MKINSKKIKSLFLLSLVGSASGKEEKPNNQTEISYPVEMNPKEMFKSINYSWEFAANDEKIADKVPGQNLLAADSSVSLGKLYYGPTMYWNRSLDDYWHLTAEYVYISADLTSVKLFPFVPKTTDEGTTDMIPVISSSDPTSPGFPVCVYGAASGTRCGNIAEIDLNLTVPNPIFKESSDLMLNSLNKVDLGTNGLLSEDIGAPVYAETQIGERTLAQALGHVSVIDNNDPQHQSFYYTPLEQVLDGVSSDHYCTYSLLTYNETEASK</sequence>
<proteinExistence type="predicted"/>
<feature type="signal peptide" evidence="1">
    <location>
        <begin position="1"/>
        <end position="22"/>
    </location>
</feature>
<protein>
    <submittedName>
        <fullName evidence="2">11237_t:CDS:1</fullName>
    </submittedName>
</protein>
<name>A0A9N8VGR0_9GLOM</name>
<dbReference type="InterPro" id="IPR043504">
    <property type="entry name" value="Peptidase_S1_PA_chymotrypsin"/>
</dbReference>
<evidence type="ECO:0000313" key="3">
    <source>
        <dbReference type="Proteomes" id="UP000789396"/>
    </source>
</evidence>
<reference evidence="2" key="1">
    <citation type="submission" date="2021-06" db="EMBL/GenBank/DDBJ databases">
        <authorList>
            <person name="Kallberg Y."/>
            <person name="Tangrot J."/>
            <person name="Rosling A."/>
        </authorList>
    </citation>
    <scope>NUCLEOTIDE SEQUENCE</scope>
    <source>
        <strain evidence="2">IN212</strain>
    </source>
</reference>
<dbReference type="OrthoDB" id="2486941at2759"/>
<keyword evidence="3" id="KW-1185">Reference proteome</keyword>
<accession>A0A9N8VGR0</accession>
<feature type="chain" id="PRO_5040312411" evidence="1">
    <location>
        <begin position="23"/>
        <end position="268"/>
    </location>
</feature>
<gene>
    <name evidence="2" type="ORF">RFULGI_LOCUS163</name>
</gene>
<evidence type="ECO:0000313" key="2">
    <source>
        <dbReference type="EMBL" id="CAG8449701.1"/>
    </source>
</evidence>